<gene>
    <name evidence="3" type="ORF">PSQ40_16930</name>
</gene>
<feature type="region of interest" description="Disordered" evidence="1">
    <location>
        <begin position="60"/>
        <end position="90"/>
    </location>
</feature>
<proteinExistence type="predicted"/>
<dbReference type="RefSeq" id="WP_273953070.1">
    <property type="nucleotide sequence ID" value="NZ_JAQSIP010000009.1"/>
</dbReference>
<evidence type="ECO:0000256" key="2">
    <source>
        <dbReference type="SAM" id="SignalP"/>
    </source>
</evidence>
<keyword evidence="4" id="KW-1185">Reference proteome</keyword>
<sequence length="90" mass="9455">MNRNFITAALIATAAFAAAPSFAAGEADYNDQFPAAVSQRTRAEVIAEASKAARDSAVAVDSKSRVQPEVKSTLTRDEVRQAAAKASRAQ</sequence>
<protein>
    <recommendedName>
        <fullName evidence="5">DUF4148 domain-containing protein</fullName>
    </recommendedName>
</protein>
<feature type="signal peptide" evidence="2">
    <location>
        <begin position="1"/>
        <end position="23"/>
    </location>
</feature>
<evidence type="ECO:0000313" key="4">
    <source>
        <dbReference type="Proteomes" id="UP001528673"/>
    </source>
</evidence>
<organism evidence="3 4">
    <name type="scientific">Curvibacter cyanobacteriorum</name>
    <dbReference type="NCBI Taxonomy" id="3026422"/>
    <lineage>
        <taxon>Bacteria</taxon>
        <taxon>Pseudomonadati</taxon>
        <taxon>Pseudomonadota</taxon>
        <taxon>Betaproteobacteria</taxon>
        <taxon>Burkholderiales</taxon>
        <taxon>Comamonadaceae</taxon>
        <taxon>Curvibacter</taxon>
    </lineage>
</organism>
<evidence type="ECO:0000256" key="1">
    <source>
        <dbReference type="SAM" id="MobiDB-lite"/>
    </source>
</evidence>
<accession>A0ABT5N1U5</accession>
<reference evidence="3 4" key="1">
    <citation type="submission" date="2023-02" db="EMBL/GenBank/DDBJ databases">
        <title>Bacterial whole genomic sequence of Curvibacter sp. HBC61.</title>
        <authorList>
            <person name="Le V."/>
            <person name="Ko S.-R."/>
            <person name="Ahn C.-Y."/>
            <person name="Oh H.-M."/>
        </authorList>
    </citation>
    <scope>NUCLEOTIDE SEQUENCE [LARGE SCALE GENOMIC DNA]</scope>
    <source>
        <strain evidence="3 4">HBC61</strain>
    </source>
</reference>
<feature type="compositionally biased region" description="Basic and acidic residues" evidence="1">
    <location>
        <begin position="62"/>
        <end position="80"/>
    </location>
</feature>
<comment type="caution">
    <text evidence="3">The sequence shown here is derived from an EMBL/GenBank/DDBJ whole genome shotgun (WGS) entry which is preliminary data.</text>
</comment>
<dbReference type="Proteomes" id="UP001528673">
    <property type="component" value="Unassembled WGS sequence"/>
</dbReference>
<evidence type="ECO:0008006" key="5">
    <source>
        <dbReference type="Google" id="ProtNLM"/>
    </source>
</evidence>
<keyword evidence="2" id="KW-0732">Signal</keyword>
<evidence type="ECO:0000313" key="3">
    <source>
        <dbReference type="EMBL" id="MDD0840270.1"/>
    </source>
</evidence>
<dbReference type="EMBL" id="JAQSIP010000009">
    <property type="protein sequence ID" value="MDD0840270.1"/>
    <property type="molecule type" value="Genomic_DNA"/>
</dbReference>
<name>A0ABT5N1U5_9BURK</name>
<feature type="chain" id="PRO_5045210242" description="DUF4148 domain-containing protein" evidence="2">
    <location>
        <begin position="24"/>
        <end position="90"/>
    </location>
</feature>